<reference evidence="8 9" key="1">
    <citation type="submission" date="2019-03" db="EMBL/GenBank/DDBJ databases">
        <title>Draft genome sequences of novel Actinobacteria.</title>
        <authorList>
            <person name="Sahin N."/>
            <person name="Ay H."/>
            <person name="Saygin H."/>
        </authorList>
    </citation>
    <scope>NUCLEOTIDE SEQUENCE [LARGE SCALE GENOMIC DNA]</scope>
    <source>
        <strain evidence="8 9">DSM 45941</strain>
    </source>
</reference>
<dbReference type="PRINTS" id="PR00385">
    <property type="entry name" value="P450"/>
</dbReference>
<dbReference type="OrthoDB" id="142769at2"/>
<keyword evidence="6 7" id="KW-0503">Monooxygenase</keyword>
<evidence type="ECO:0000256" key="6">
    <source>
        <dbReference type="ARBA" id="ARBA00023033"/>
    </source>
</evidence>
<dbReference type="AlphaFoldDB" id="A0A4R5B932"/>
<evidence type="ECO:0000256" key="3">
    <source>
        <dbReference type="ARBA" id="ARBA00022723"/>
    </source>
</evidence>
<evidence type="ECO:0000256" key="5">
    <source>
        <dbReference type="ARBA" id="ARBA00023004"/>
    </source>
</evidence>
<dbReference type="EMBL" id="SMKY01000081">
    <property type="protein sequence ID" value="TDD81150.1"/>
    <property type="molecule type" value="Genomic_DNA"/>
</dbReference>
<dbReference type="InterPro" id="IPR002397">
    <property type="entry name" value="Cyt_P450_B"/>
</dbReference>
<dbReference type="InterPro" id="IPR001128">
    <property type="entry name" value="Cyt_P450"/>
</dbReference>
<comment type="similarity">
    <text evidence="1 7">Belongs to the cytochrome P450 family.</text>
</comment>
<proteinExistence type="inferred from homology"/>
<keyword evidence="5 7" id="KW-0408">Iron</keyword>
<evidence type="ECO:0000256" key="2">
    <source>
        <dbReference type="ARBA" id="ARBA00022617"/>
    </source>
</evidence>
<dbReference type="PROSITE" id="PS00086">
    <property type="entry name" value="CYTOCHROME_P450"/>
    <property type="match status" value="1"/>
</dbReference>
<dbReference type="GO" id="GO:0016705">
    <property type="term" value="F:oxidoreductase activity, acting on paired donors, with incorporation or reduction of molecular oxygen"/>
    <property type="evidence" value="ECO:0007669"/>
    <property type="project" value="InterPro"/>
</dbReference>
<keyword evidence="2 7" id="KW-0349">Heme</keyword>
<dbReference type="GO" id="GO:0004497">
    <property type="term" value="F:monooxygenase activity"/>
    <property type="evidence" value="ECO:0007669"/>
    <property type="project" value="UniProtKB-KW"/>
</dbReference>
<comment type="caution">
    <text evidence="8">The sequence shown here is derived from an EMBL/GenBank/DDBJ whole genome shotgun (WGS) entry which is preliminary data.</text>
</comment>
<keyword evidence="4 7" id="KW-0560">Oxidoreductase</keyword>
<organism evidence="8 9">
    <name type="scientific">Actinomadura darangshiensis</name>
    <dbReference type="NCBI Taxonomy" id="705336"/>
    <lineage>
        <taxon>Bacteria</taxon>
        <taxon>Bacillati</taxon>
        <taxon>Actinomycetota</taxon>
        <taxon>Actinomycetes</taxon>
        <taxon>Streptosporangiales</taxon>
        <taxon>Thermomonosporaceae</taxon>
        <taxon>Actinomadura</taxon>
    </lineage>
</organism>
<dbReference type="FunFam" id="1.10.630.10:FF:000018">
    <property type="entry name" value="Cytochrome P450 monooxygenase"/>
    <property type="match status" value="1"/>
</dbReference>
<dbReference type="SUPFAM" id="SSF48264">
    <property type="entry name" value="Cytochrome P450"/>
    <property type="match status" value="1"/>
</dbReference>
<evidence type="ECO:0000313" key="8">
    <source>
        <dbReference type="EMBL" id="TDD81150.1"/>
    </source>
</evidence>
<evidence type="ECO:0000256" key="1">
    <source>
        <dbReference type="ARBA" id="ARBA00010617"/>
    </source>
</evidence>
<dbReference type="PRINTS" id="PR00359">
    <property type="entry name" value="BP450"/>
</dbReference>
<evidence type="ECO:0000256" key="7">
    <source>
        <dbReference type="RuleBase" id="RU000461"/>
    </source>
</evidence>
<dbReference type="Gene3D" id="1.10.630.10">
    <property type="entry name" value="Cytochrome P450"/>
    <property type="match status" value="1"/>
</dbReference>
<keyword evidence="3 7" id="KW-0479">Metal-binding</keyword>
<dbReference type="PANTHER" id="PTHR46696:SF1">
    <property type="entry name" value="CYTOCHROME P450 YJIB-RELATED"/>
    <property type="match status" value="1"/>
</dbReference>
<dbReference type="PANTHER" id="PTHR46696">
    <property type="entry name" value="P450, PUTATIVE (EUROFUNG)-RELATED"/>
    <property type="match status" value="1"/>
</dbReference>
<name>A0A4R5B932_9ACTN</name>
<dbReference type="CDD" id="cd11029">
    <property type="entry name" value="CYP107-like"/>
    <property type="match status" value="1"/>
</dbReference>
<dbReference type="Pfam" id="PF00067">
    <property type="entry name" value="p450"/>
    <property type="match status" value="1"/>
</dbReference>
<keyword evidence="9" id="KW-1185">Reference proteome</keyword>
<protein>
    <submittedName>
        <fullName evidence="8">Cytochrome P450</fullName>
    </submittedName>
</protein>
<dbReference type="GO" id="GO:0005506">
    <property type="term" value="F:iron ion binding"/>
    <property type="evidence" value="ECO:0007669"/>
    <property type="project" value="InterPro"/>
</dbReference>
<sequence>MTEVLHNADFLLSGAARRHAGYALLRGHGAVTPITLRSGETGYMVVGFTAARQALTDPRLRGRTATLGNRRGMSEDLRRAMNSHMLNAGADDHARLRRLVAPAFTRRRMAAMRPRVQAIADGLLDAVAAAGTAGTAGAGTADLLAAYALPLPVRVLIELFGIPEEDSDDFHRWTDALTTDALPIDRLDATAAEMLGYIRGLLDRKRREPRPDLLSALVAAHDGGDRLSADELTSMVFLLLTAGHETTVNLIGNGLLALLAHSDRLRAVRDDPELLPAAVEEALRYESPVQIALRHCVEPMELAGMPIPEGGTVLVSLLGANRDPDRFPDPDLLDLARADNPQLGFGYGVHHCIGAPLARLEGQVAIGAVLARFPELRLAEPPDGLEWRPSVIMHGLTALPVVLGPEAAPHRPAGAARPVGFAEKAGPRP</sequence>
<dbReference type="Proteomes" id="UP000295578">
    <property type="component" value="Unassembled WGS sequence"/>
</dbReference>
<dbReference type="InterPro" id="IPR017972">
    <property type="entry name" value="Cyt_P450_CS"/>
</dbReference>
<evidence type="ECO:0000256" key="4">
    <source>
        <dbReference type="ARBA" id="ARBA00023002"/>
    </source>
</evidence>
<evidence type="ECO:0000313" key="9">
    <source>
        <dbReference type="Proteomes" id="UP000295578"/>
    </source>
</evidence>
<dbReference type="InterPro" id="IPR036396">
    <property type="entry name" value="Cyt_P450_sf"/>
</dbReference>
<accession>A0A4R5B932</accession>
<dbReference type="RefSeq" id="WP_132198788.1">
    <property type="nucleotide sequence ID" value="NZ_SMKY01000081.1"/>
</dbReference>
<dbReference type="GO" id="GO:0020037">
    <property type="term" value="F:heme binding"/>
    <property type="evidence" value="ECO:0007669"/>
    <property type="project" value="InterPro"/>
</dbReference>
<gene>
    <name evidence="8" type="ORF">E1293_19125</name>
</gene>